<keyword evidence="2" id="KW-0521">NADP</keyword>
<evidence type="ECO:0000313" key="6">
    <source>
        <dbReference type="Proteomes" id="UP000181942"/>
    </source>
</evidence>
<name>A0A1I2TA19_9ACTN</name>
<dbReference type="Gene3D" id="3.40.50.720">
    <property type="entry name" value="NAD(P)-binding Rossmann-like Domain"/>
    <property type="match status" value="1"/>
</dbReference>
<evidence type="ECO:0000256" key="2">
    <source>
        <dbReference type="ARBA" id="ARBA00022857"/>
    </source>
</evidence>
<reference evidence="5 6" key="1">
    <citation type="submission" date="2016-10" db="EMBL/GenBank/DDBJ databases">
        <authorList>
            <person name="de Groot N.N."/>
        </authorList>
    </citation>
    <scope>NUCLEOTIDE SEQUENCE [LARGE SCALE GENOMIC DNA]</scope>
    <source>
        <strain evidence="5 6">OK461</strain>
    </source>
</reference>
<dbReference type="InterPro" id="IPR036291">
    <property type="entry name" value="NAD(P)-bd_dom_sf"/>
</dbReference>
<dbReference type="AlphaFoldDB" id="A0A1I2TA19"/>
<dbReference type="SUPFAM" id="SSF51735">
    <property type="entry name" value="NAD(P)-binding Rossmann-fold domains"/>
    <property type="match status" value="1"/>
</dbReference>
<evidence type="ECO:0000313" key="5">
    <source>
        <dbReference type="EMBL" id="SFG61662.1"/>
    </source>
</evidence>
<gene>
    <name evidence="5" type="ORF">SAMN02787118_12420</name>
</gene>
<organism evidence="5 6">
    <name type="scientific">Streptomyces mirabilis</name>
    <dbReference type="NCBI Taxonomy" id="68239"/>
    <lineage>
        <taxon>Bacteria</taxon>
        <taxon>Bacillati</taxon>
        <taxon>Actinomycetota</taxon>
        <taxon>Actinomycetes</taxon>
        <taxon>Kitasatosporales</taxon>
        <taxon>Streptomycetaceae</taxon>
        <taxon>Streptomyces</taxon>
    </lineage>
</organism>
<sequence length="234" mass="24386">MTITVITGANKGIGYETARRLVERGHTVYVGARDAQRGKEAAGALGARALLLDVTDDASVQAAADRVREEAGHVDVLVNNAGVNQPAKPVEELTGPDLQRVYDTNVFGPVRTLHAFLPLLQKAEHPVVVNVSSSLGSLTINAHPDSRSLLSSWVPALAYNSSKAALNMLTVLYAKAYPEIRISAVNPGFTATDLNGHAGTLSVEEGAEIIVATAAAGADAPSGAFVENGGTLPW</sequence>
<accession>A0A1I2TA19</accession>
<proteinExistence type="inferred from homology"/>
<evidence type="ECO:0000256" key="3">
    <source>
        <dbReference type="ARBA" id="ARBA00023002"/>
    </source>
</evidence>
<keyword evidence="3" id="KW-0560">Oxidoreductase</keyword>
<protein>
    <submittedName>
        <fullName evidence="5">NAD(P)-dependent dehydrogenase, short-chain alcohol dehydrogenase family</fullName>
    </submittedName>
</protein>
<comment type="similarity">
    <text evidence="1 4">Belongs to the short-chain dehydrogenases/reductases (SDR) family.</text>
</comment>
<dbReference type="PROSITE" id="PS00061">
    <property type="entry name" value="ADH_SHORT"/>
    <property type="match status" value="1"/>
</dbReference>
<dbReference type="PRINTS" id="PR00081">
    <property type="entry name" value="GDHRDH"/>
</dbReference>
<dbReference type="RefSeq" id="WP_075032313.1">
    <property type="nucleotide sequence ID" value="NZ_FONR01000024.1"/>
</dbReference>
<dbReference type="OrthoDB" id="9781117at2"/>
<dbReference type="EMBL" id="FONR01000024">
    <property type="protein sequence ID" value="SFG61662.1"/>
    <property type="molecule type" value="Genomic_DNA"/>
</dbReference>
<dbReference type="PANTHER" id="PTHR43490">
    <property type="entry name" value="(+)-NEOMENTHOL DEHYDROGENASE"/>
    <property type="match status" value="1"/>
</dbReference>
<dbReference type="InterPro" id="IPR002347">
    <property type="entry name" value="SDR_fam"/>
</dbReference>
<dbReference type="PRINTS" id="PR00080">
    <property type="entry name" value="SDRFAMILY"/>
</dbReference>
<dbReference type="GO" id="GO:0016491">
    <property type="term" value="F:oxidoreductase activity"/>
    <property type="evidence" value="ECO:0007669"/>
    <property type="project" value="UniProtKB-KW"/>
</dbReference>
<dbReference type="PANTHER" id="PTHR43490:SF99">
    <property type="entry name" value="SHORT-CHAIN DEHYDROGENASE_REDUCTASE"/>
    <property type="match status" value="1"/>
</dbReference>
<dbReference type="InterPro" id="IPR020904">
    <property type="entry name" value="Sc_DH/Rdtase_CS"/>
</dbReference>
<dbReference type="Pfam" id="PF00106">
    <property type="entry name" value="adh_short"/>
    <property type="match status" value="1"/>
</dbReference>
<evidence type="ECO:0000256" key="1">
    <source>
        <dbReference type="ARBA" id="ARBA00006484"/>
    </source>
</evidence>
<evidence type="ECO:0000256" key="4">
    <source>
        <dbReference type="RuleBase" id="RU000363"/>
    </source>
</evidence>
<dbReference type="Proteomes" id="UP000181942">
    <property type="component" value="Unassembled WGS sequence"/>
</dbReference>